<dbReference type="InterPro" id="IPR025521">
    <property type="entry name" value="Neprosin_propep"/>
</dbReference>
<dbReference type="Pfam" id="PF14365">
    <property type="entry name" value="Neprosin_AP"/>
    <property type="match status" value="1"/>
</dbReference>
<reference evidence="5" key="2">
    <citation type="submission" date="2025-08" db="UniProtKB">
        <authorList>
            <consortium name="RefSeq"/>
        </authorList>
    </citation>
    <scope>IDENTIFICATION</scope>
    <source>
        <tissue evidence="5">Leaf</tissue>
    </source>
</reference>
<dbReference type="InterPro" id="IPR053168">
    <property type="entry name" value="Glutamic_endopeptidase"/>
</dbReference>
<organism evidence="4 5">
    <name type="scientific">Camelina sativa</name>
    <name type="common">False flax</name>
    <name type="synonym">Myagrum sativum</name>
    <dbReference type="NCBI Taxonomy" id="90675"/>
    <lineage>
        <taxon>Eukaryota</taxon>
        <taxon>Viridiplantae</taxon>
        <taxon>Streptophyta</taxon>
        <taxon>Embryophyta</taxon>
        <taxon>Tracheophyta</taxon>
        <taxon>Spermatophyta</taxon>
        <taxon>Magnoliopsida</taxon>
        <taxon>eudicotyledons</taxon>
        <taxon>Gunneridae</taxon>
        <taxon>Pentapetalae</taxon>
        <taxon>rosids</taxon>
        <taxon>malvids</taxon>
        <taxon>Brassicales</taxon>
        <taxon>Brassicaceae</taxon>
        <taxon>Camelineae</taxon>
        <taxon>Camelina</taxon>
    </lineage>
</organism>
<dbReference type="InterPro" id="IPR004314">
    <property type="entry name" value="Neprosin"/>
</dbReference>
<feature type="region of interest" description="Disordered" evidence="1">
    <location>
        <begin position="144"/>
        <end position="169"/>
    </location>
</feature>
<feature type="transmembrane region" description="Helical" evidence="2">
    <location>
        <begin position="57"/>
        <end position="80"/>
    </location>
</feature>
<dbReference type="RefSeq" id="XP_019094741.1">
    <property type="nucleotide sequence ID" value="XM_019239196.1"/>
</dbReference>
<dbReference type="PANTHER" id="PTHR31589:SF98">
    <property type="entry name" value="LIGASE, PUTATIVE (DUF239)-RELATED"/>
    <property type="match status" value="1"/>
</dbReference>
<keyword evidence="2" id="KW-0812">Transmembrane</keyword>
<reference evidence="4" key="1">
    <citation type="journal article" date="2014" name="Nat. Commun.">
        <title>The emerging biofuel crop Camelina sativa retains a highly undifferentiated hexaploid genome structure.</title>
        <authorList>
            <person name="Kagale S."/>
            <person name="Koh C."/>
            <person name="Nixon J."/>
            <person name="Bollina V."/>
            <person name="Clarke W.E."/>
            <person name="Tuteja R."/>
            <person name="Spillane C."/>
            <person name="Robinson S.J."/>
            <person name="Links M.G."/>
            <person name="Clarke C."/>
            <person name="Higgins E.E."/>
            <person name="Huebert T."/>
            <person name="Sharpe A.G."/>
            <person name="Parkin I.A."/>
        </authorList>
    </citation>
    <scope>NUCLEOTIDE SEQUENCE [LARGE SCALE GENOMIC DNA]</scope>
    <source>
        <strain evidence="4">cv. DH55</strain>
    </source>
</reference>
<keyword evidence="2" id="KW-1133">Transmembrane helix</keyword>
<name>A0ABM1R6V3_CAMSA</name>
<sequence>MRGGEFVLRKPRNGNKCRRFDRCHTMRQTETELFSEETRMITRERRRGRRRRRRRSFFLDMILLLRTCSSNILFLSLLLLSSSSSVLSENLSPRNQTLRPLEELNKLKAINQHLRKINKPSVKTIHSPDGDIIDCVLSHHQPAFDHPRLRGQRPMDPPERPRGHNRRGLRPKSFQLWGMEGETCDEGTVPIRRTKAEDILRANSVSSFGKKLRHYRRDTSSNGHEHAVGYVSGEKYYGAKASINVWAPQVQNQYEFSLSQIWIISGSFGNDLNTIEAGWQSSMEIITQDSLLTGLTMHIKQLVATISCVPVLSKPIVRLRLELQYLPRLHTRVDNSILLSLFGRIRSMGIGGWNSGRVF</sequence>
<dbReference type="GeneID" id="104755312"/>
<evidence type="ECO:0000313" key="5">
    <source>
        <dbReference type="RefSeq" id="XP_019094741.1"/>
    </source>
</evidence>
<keyword evidence="4" id="KW-1185">Reference proteome</keyword>
<feature type="domain" description="Neprosin PEP catalytic" evidence="3">
    <location>
        <begin position="218"/>
        <end position="359"/>
    </location>
</feature>
<accession>A0ABM1R6V3</accession>
<dbReference type="PANTHER" id="PTHR31589">
    <property type="entry name" value="PROTEIN, PUTATIVE (DUF239)-RELATED-RELATED"/>
    <property type="match status" value="1"/>
</dbReference>
<proteinExistence type="predicted"/>
<evidence type="ECO:0000259" key="3">
    <source>
        <dbReference type="PROSITE" id="PS52045"/>
    </source>
</evidence>
<protein>
    <submittedName>
        <fullName evidence="5">Uncharacterized protein LOC104755312 isoform X2</fullName>
    </submittedName>
</protein>
<evidence type="ECO:0000256" key="2">
    <source>
        <dbReference type="SAM" id="Phobius"/>
    </source>
</evidence>
<dbReference type="PROSITE" id="PS52045">
    <property type="entry name" value="NEPROSIN_PEP_CD"/>
    <property type="match status" value="1"/>
</dbReference>
<evidence type="ECO:0000256" key="1">
    <source>
        <dbReference type="SAM" id="MobiDB-lite"/>
    </source>
</evidence>
<dbReference type="Proteomes" id="UP000694864">
    <property type="component" value="Chromosome 17"/>
</dbReference>
<evidence type="ECO:0000313" key="4">
    <source>
        <dbReference type="Proteomes" id="UP000694864"/>
    </source>
</evidence>
<gene>
    <name evidence="5" type="primary">LOC104755312</name>
</gene>
<keyword evidence="2" id="KW-0472">Membrane</keyword>